<dbReference type="AlphaFoldDB" id="A0A1I7A3C7"/>
<accession>A0A1I7A3C7</accession>
<protein>
    <submittedName>
        <fullName evidence="1">Uncharacterized protein</fullName>
    </submittedName>
</protein>
<gene>
    <name evidence="1" type="ORF">PMYSY11_1395</name>
</gene>
<organism evidence="1">
    <name type="scientific">Pseudomonas marincola</name>
    <dbReference type="NCBI Taxonomy" id="437900"/>
    <lineage>
        <taxon>Bacteria</taxon>
        <taxon>Pseudomonadati</taxon>
        <taxon>Pseudomonadota</taxon>
        <taxon>Gammaproteobacteria</taxon>
        <taxon>Pseudomonadales</taxon>
        <taxon>Pseudomonadaceae</taxon>
        <taxon>Pseudomonas</taxon>
    </lineage>
</organism>
<name>A0A1I7A3C7_9PSED</name>
<dbReference type="STRING" id="437900.GCA_001940335_01707"/>
<sequence>MGLRTHEPRTIIRIFRVNSSGASMKSASFILDRRLYELLQQEGSTSFTTRELRDAYAKRLDGTTFRVADVRRYVYEQIRRLLRIGWLELDEERRPRGQVYHLKPIPAHLQLQLIDKGFENSLKTASEPEPEPAELQVEAVPLESSASADQHLETLHKEIRLDFLCSMGEAERFKLLLEDMPHLRDKVEDEYLEARDRSSRLLGHLRAIEKTIKTLDSAR</sequence>
<dbReference type="EMBL" id="LR215729">
    <property type="protein sequence ID" value="VEV96442.1"/>
    <property type="molecule type" value="Genomic_DNA"/>
</dbReference>
<proteinExistence type="predicted"/>
<reference evidence="1" key="1">
    <citation type="submission" date="2019-02" db="EMBL/GenBank/DDBJ databases">
        <authorList>
            <consortium name="Genoscope - CEA"/>
            <person name="William W."/>
        </authorList>
    </citation>
    <scope>NUCLEOTIDE SEQUENCE [LARGE SCALE GENOMIC DNA]</scope>
    <source>
        <strain evidence="1">YSy11</strain>
    </source>
</reference>
<evidence type="ECO:0000313" key="1">
    <source>
        <dbReference type="EMBL" id="VEV96442.1"/>
    </source>
</evidence>